<dbReference type="Gene3D" id="3.30.70.270">
    <property type="match status" value="2"/>
</dbReference>
<dbReference type="PROSITE" id="PS50878">
    <property type="entry name" value="RT_POL"/>
    <property type="match status" value="1"/>
</dbReference>
<dbReference type="InterPro" id="IPR056924">
    <property type="entry name" value="SH3_Tf2-1"/>
</dbReference>
<evidence type="ECO:0000256" key="7">
    <source>
        <dbReference type="ARBA" id="ARBA00022750"/>
    </source>
</evidence>
<keyword evidence="3" id="KW-0808">Transferase</keyword>
<dbReference type="CDD" id="cd00303">
    <property type="entry name" value="retropepsin_like"/>
    <property type="match status" value="1"/>
</dbReference>
<protein>
    <recommendedName>
        <fullName evidence="1">RNA-directed DNA polymerase</fullName>
        <ecNumber evidence="1">2.7.7.49</ecNumber>
    </recommendedName>
</protein>
<dbReference type="GO" id="GO:0003723">
    <property type="term" value="F:RNA binding"/>
    <property type="evidence" value="ECO:0007669"/>
    <property type="project" value="UniProtKB-KW"/>
</dbReference>
<dbReference type="Gene3D" id="2.40.70.10">
    <property type="entry name" value="Acid Proteases"/>
    <property type="match status" value="1"/>
</dbReference>
<evidence type="ECO:0000256" key="14">
    <source>
        <dbReference type="ARBA" id="ARBA00023125"/>
    </source>
</evidence>
<dbReference type="Pfam" id="PF00078">
    <property type="entry name" value="RVT_1"/>
    <property type="match status" value="1"/>
</dbReference>
<dbReference type="PANTHER" id="PTHR37984:SF5">
    <property type="entry name" value="PROTEIN NYNRIN-LIKE"/>
    <property type="match status" value="1"/>
</dbReference>
<keyword evidence="14" id="KW-0238">DNA-binding</keyword>
<dbReference type="Gene3D" id="3.10.10.10">
    <property type="entry name" value="HIV Type 1 Reverse Transcriptase, subunit A, domain 1"/>
    <property type="match status" value="1"/>
</dbReference>
<dbReference type="GO" id="GO:0006508">
    <property type="term" value="P:proteolysis"/>
    <property type="evidence" value="ECO:0007669"/>
    <property type="project" value="UniProtKB-KW"/>
</dbReference>
<dbReference type="EMBL" id="KQ483985">
    <property type="protein sequence ID" value="KYP38605.1"/>
    <property type="molecule type" value="Genomic_DNA"/>
</dbReference>
<dbReference type="SUPFAM" id="SSF53098">
    <property type="entry name" value="Ribonuclease H-like"/>
    <property type="match status" value="1"/>
</dbReference>
<keyword evidence="4" id="KW-0548">Nucleotidyltransferase</keyword>
<dbReference type="FunFam" id="1.10.340.70:FF:000001">
    <property type="entry name" value="Retrovirus-related Pol polyprotein from transposon gypsy-like Protein"/>
    <property type="match status" value="1"/>
</dbReference>
<evidence type="ECO:0000256" key="1">
    <source>
        <dbReference type="ARBA" id="ARBA00012493"/>
    </source>
</evidence>
<evidence type="ECO:0000256" key="13">
    <source>
        <dbReference type="ARBA" id="ARBA00022932"/>
    </source>
</evidence>
<dbReference type="Pfam" id="PF03732">
    <property type="entry name" value="Retrotrans_gag"/>
    <property type="match status" value="1"/>
</dbReference>
<dbReference type="FunFam" id="3.10.20.370:FF:000001">
    <property type="entry name" value="Retrovirus-related Pol polyprotein from transposon 17.6-like protein"/>
    <property type="match status" value="1"/>
</dbReference>
<keyword evidence="6" id="KW-0479">Metal-binding</keyword>
<dbReference type="Proteomes" id="UP000075243">
    <property type="component" value="Unassembled WGS sequence"/>
</dbReference>
<evidence type="ECO:0000256" key="2">
    <source>
        <dbReference type="ARBA" id="ARBA00022670"/>
    </source>
</evidence>
<dbReference type="InterPro" id="IPR041588">
    <property type="entry name" value="Integrase_H2C2"/>
</dbReference>
<feature type="domain" description="Integrase catalytic" evidence="18">
    <location>
        <begin position="1021"/>
        <end position="1197"/>
    </location>
</feature>
<keyword evidence="12" id="KW-0695">RNA-directed DNA polymerase</keyword>
<dbReference type="InterPro" id="IPR016197">
    <property type="entry name" value="Chromo-like_dom_sf"/>
</dbReference>
<dbReference type="Pfam" id="PF00665">
    <property type="entry name" value="rve"/>
    <property type="match status" value="1"/>
</dbReference>
<keyword evidence="7" id="KW-0064">Aspartyl protease</keyword>
<dbReference type="Pfam" id="PF24626">
    <property type="entry name" value="SH3_Tf2-1"/>
    <property type="match status" value="1"/>
</dbReference>
<keyword evidence="10" id="KW-0460">Magnesium</keyword>
<keyword evidence="5" id="KW-0540">Nuclease</keyword>
<evidence type="ECO:0000256" key="10">
    <source>
        <dbReference type="ARBA" id="ARBA00022842"/>
    </source>
</evidence>
<dbReference type="InterPro" id="IPR001584">
    <property type="entry name" value="Integrase_cat-core"/>
</dbReference>
<sequence>MYQCENYFLIDATPEDVKVRLAIVHLEGKALQWHTAISKNLVNQQPSWEEYMKMLQDRFGDICDDPMAELMKLRQEKGVSEYHEAFDAIISRLDLTEEYRLSCFLGGLKHEIQMMVRMFRPDSVRRAFSLAKMYKASQPQGPLAMASKPLSLNSRNNKNVMNSRPLLPTPTDQAKYNQPEFTSNKTKPYRNLTPTYMADRRSKGLCYFCDEPYSQAHSLTHKKLQLHVIEVEETSNDPTFEEELPDSDSADMGEPQISVHALTDIPNFKTMRITGYYNKKPLHILIDSGSTHNFLDVHIAKKLGCRIDNLEPMHVTVADDSKLNIEAMVKDFKWTIQQTMFTSDMMLLSLGCCDLVLGIEWLITLGDITWKFDKLSMQFYAQGRKHVLRSAQLQGMKTVRRKQFGRILKEGVHISMIQLCNQEGALLHTLTTHGQLPVPTPKIQYILGEFEDVFQEPTQLPPVRSDHDHKIPLVQGSNPVNKRPYRYAKQQKDVIDKLVKEYLNTGIIQASNSPYASPVVLVGKKDGSWRLCVDYRELNKATVKDKFPIPLVEDLLDELHGSTIYSKIDLRSGYNQVRMHPMDVHKTAFKTHGGHYEYLVMPFGLTNAPATFQGLMNSVFQEYLRQFLLVFFDDILIYSKSIEDHMQHLQLVLQTMRQNNLFARKSKCYFAVTKVEYLGHFINAEAVSTDPSKIEAVKNWPLPETLKQLRGFLGLAGYYKRFVRGYGGIAKPLTELLKKDNFTWTVEAKQAFQKSKSLLIQAPVLALPDFNMQFVLEVDACGYGIGAVLMQAHHPIAFISRALSSQQHALSTYEKELLAVVFAVQKWRHYLLNKQFIIKTDHRSLKYILDQRLTTSFQQKWLIKLMEFDFIIEYKEGKTNIAGDALSRKEDPTCCSVNIHTVSTDLLDKIQASWRTDLSLKKIINDVKTNPDSHRHYTWRNEELRRKGRLVIGNNGDLRTQILNWLHSSSIAGHSGINATIQRAKSVIYWKGLTRDITEFIRKCATCQRCKYETIASLGILQPLPIPDHIWQHINMDFIEGLPSSAGKQVIFVVVDRLSKAAHFIGLSHPYQASDVAQAFLDNIFKLHGFPETITSDRDPIFISNFWQEFMQLQGVETRLSSAYHPQTDGQSEVVNRCLETYLRCMCSDTPTEWQAGRKKILDTKRVPQTTRISDPDNFRGLHSIKATPYEVVYGKPPPAFLPYLPGESKNAVINRSLSKREEMLKVLKFHLRRAQDRMKQVADRHRTDRQLQMGDMVFVKLHPYRQVSVAARSNAKLAPKYFGPYKIIDKIGQVAYKVELPTSARIHNVFHVSQLKKYVGDAPTSTDLPVEPEAISLTREPEDILDRITVKRHGRAVTKVLVKWKNQVPEDATREYYYDLKQKYPAFNP</sequence>
<evidence type="ECO:0000313" key="19">
    <source>
        <dbReference type="EMBL" id="KYP38605.1"/>
    </source>
</evidence>
<organism evidence="19 20">
    <name type="scientific">Cajanus cajan</name>
    <name type="common">Pigeon pea</name>
    <name type="synonym">Cajanus indicus</name>
    <dbReference type="NCBI Taxonomy" id="3821"/>
    <lineage>
        <taxon>Eukaryota</taxon>
        <taxon>Viridiplantae</taxon>
        <taxon>Streptophyta</taxon>
        <taxon>Embryophyta</taxon>
        <taxon>Tracheophyta</taxon>
        <taxon>Spermatophyta</taxon>
        <taxon>Magnoliopsida</taxon>
        <taxon>eudicotyledons</taxon>
        <taxon>Gunneridae</taxon>
        <taxon>Pentapetalae</taxon>
        <taxon>rosids</taxon>
        <taxon>fabids</taxon>
        <taxon>Fabales</taxon>
        <taxon>Fabaceae</taxon>
        <taxon>Papilionoideae</taxon>
        <taxon>50 kb inversion clade</taxon>
        <taxon>NPAAA clade</taxon>
        <taxon>indigoferoid/millettioid clade</taxon>
        <taxon>Phaseoleae</taxon>
        <taxon>Cajanus</taxon>
    </lineage>
</organism>
<dbReference type="SUPFAM" id="SSF54160">
    <property type="entry name" value="Chromo domain-like"/>
    <property type="match status" value="1"/>
</dbReference>
<dbReference type="Pfam" id="PF08284">
    <property type="entry name" value="RVP_2"/>
    <property type="match status" value="1"/>
</dbReference>
<evidence type="ECO:0000259" key="18">
    <source>
        <dbReference type="PROSITE" id="PS50994"/>
    </source>
</evidence>
<dbReference type="SUPFAM" id="SSF56672">
    <property type="entry name" value="DNA/RNA polymerases"/>
    <property type="match status" value="1"/>
</dbReference>
<dbReference type="GO" id="GO:0015074">
    <property type="term" value="P:DNA integration"/>
    <property type="evidence" value="ECO:0007669"/>
    <property type="project" value="UniProtKB-KW"/>
</dbReference>
<dbReference type="CDD" id="cd09274">
    <property type="entry name" value="RNase_HI_RT_Ty3"/>
    <property type="match status" value="1"/>
</dbReference>
<feature type="domain" description="Reverse transcriptase" evidence="17">
    <location>
        <begin position="503"/>
        <end position="682"/>
    </location>
</feature>
<feature type="compositionally biased region" description="Polar residues" evidence="16">
    <location>
        <begin position="170"/>
        <end position="186"/>
    </location>
</feature>
<dbReference type="Gramene" id="C.cajan_39140.t">
    <property type="protein sequence ID" value="C.cajan_39140.t"/>
    <property type="gene ID" value="C.cajan_39140"/>
</dbReference>
<dbReference type="GO" id="GO:0003677">
    <property type="term" value="F:DNA binding"/>
    <property type="evidence" value="ECO:0007669"/>
    <property type="project" value="UniProtKB-KW"/>
</dbReference>
<evidence type="ECO:0000256" key="5">
    <source>
        <dbReference type="ARBA" id="ARBA00022722"/>
    </source>
</evidence>
<dbReference type="EC" id="2.7.7.49" evidence="1"/>
<keyword evidence="9" id="KW-0378">Hydrolase</keyword>
<keyword evidence="20" id="KW-1185">Reference proteome</keyword>
<evidence type="ECO:0000256" key="3">
    <source>
        <dbReference type="ARBA" id="ARBA00022679"/>
    </source>
</evidence>
<evidence type="ECO:0000313" key="20">
    <source>
        <dbReference type="Proteomes" id="UP000075243"/>
    </source>
</evidence>
<keyword evidence="2" id="KW-0645">Protease</keyword>
<dbReference type="InterPro" id="IPR000477">
    <property type="entry name" value="RT_dom"/>
</dbReference>
<dbReference type="GO" id="GO:0003964">
    <property type="term" value="F:RNA-directed DNA polymerase activity"/>
    <property type="evidence" value="ECO:0007669"/>
    <property type="project" value="UniProtKB-KW"/>
</dbReference>
<dbReference type="InterPro" id="IPR050951">
    <property type="entry name" value="Retrovirus_Pol_polyprotein"/>
</dbReference>
<dbReference type="InterPro" id="IPR012337">
    <property type="entry name" value="RNaseH-like_sf"/>
</dbReference>
<reference evidence="19" key="1">
    <citation type="journal article" date="2012" name="Nat. Biotechnol.">
        <title>Draft genome sequence of pigeonpea (Cajanus cajan), an orphan legume crop of resource-poor farmers.</title>
        <authorList>
            <person name="Varshney R.K."/>
            <person name="Chen W."/>
            <person name="Li Y."/>
            <person name="Bharti A.K."/>
            <person name="Saxena R.K."/>
            <person name="Schlueter J.A."/>
            <person name="Donoghue M.T."/>
            <person name="Azam S."/>
            <person name="Fan G."/>
            <person name="Whaley A.M."/>
            <person name="Farmer A.D."/>
            <person name="Sheridan J."/>
            <person name="Iwata A."/>
            <person name="Tuteja R."/>
            <person name="Penmetsa R.V."/>
            <person name="Wu W."/>
            <person name="Upadhyaya H.D."/>
            <person name="Yang S.P."/>
            <person name="Shah T."/>
            <person name="Saxena K.B."/>
            <person name="Michael T."/>
            <person name="McCombie W.R."/>
            <person name="Yang B."/>
            <person name="Zhang G."/>
            <person name="Yang H."/>
            <person name="Wang J."/>
            <person name="Spillane C."/>
            <person name="Cook D.R."/>
            <person name="May G.D."/>
            <person name="Xu X."/>
            <person name="Jackson S.A."/>
        </authorList>
    </citation>
    <scope>NUCLEOTIDE SEQUENCE [LARGE SCALE GENOMIC DNA]</scope>
</reference>
<keyword evidence="11" id="KW-0229">DNA integration</keyword>
<dbReference type="GO" id="GO:0004190">
    <property type="term" value="F:aspartic-type endopeptidase activity"/>
    <property type="evidence" value="ECO:0007669"/>
    <property type="project" value="UniProtKB-KW"/>
</dbReference>
<evidence type="ECO:0000256" key="8">
    <source>
        <dbReference type="ARBA" id="ARBA00022759"/>
    </source>
</evidence>
<dbReference type="Pfam" id="PF17921">
    <property type="entry name" value="Integrase_H2C2"/>
    <property type="match status" value="1"/>
</dbReference>
<dbReference type="Pfam" id="PF17917">
    <property type="entry name" value="RT_RNaseH"/>
    <property type="match status" value="1"/>
</dbReference>
<dbReference type="Gene3D" id="1.10.340.70">
    <property type="match status" value="1"/>
</dbReference>
<dbReference type="PANTHER" id="PTHR37984">
    <property type="entry name" value="PROTEIN CBG26694"/>
    <property type="match status" value="1"/>
</dbReference>
<proteinExistence type="predicted"/>
<dbReference type="InterPro" id="IPR041373">
    <property type="entry name" value="RT_RNaseH"/>
</dbReference>
<feature type="region of interest" description="Disordered" evidence="16">
    <location>
        <begin position="161"/>
        <end position="188"/>
    </location>
</feature>
<evidence type="ECO:0000256" key="9">
    <source>
        <dbReference type="ARBA" id="ARBA00022801"/>
    </source>
</evidence>
<accession>A0A151R8A5</accession>
<keyword evidence="15" id="KW-0233">DNA recombination</keyword>
<dbReference type="InterPro" id="IPR001969">
    <property type="entry name" value="Aspartic_peptidase_AS"/>
</dbReference>
<dbReference type="CDD" id="cd01647">
    <property type="entry name" value="RT_LTR"/>
    <property type="match status" value="1"/>
</dbReference>
<dbReference type="Gene3D" id="3.10.20.370">
    <property type="match status" value="1"/>
</dbReference>
<dbReference type="FunFam" id="3.30.70.270:FF:000020">
    <property type="entry name" value="Transposon Tf2-6 polyprotein-like Protein"/>
    <property type="match status" value="1"/>
</dbReference>
<dbReference type="FunFam" id="3.10.10.10:FF:000007">
    <property type="entry name" value="Retrovirus-related Pol polyprotein from transposon 17.6-like Protein"/>
    <property type="match status" value="1"/>
</dbReference>
<dbReference type="PROSITE" id="PS50994">
    <property type="entry name" value="INTEGRASE"/>
    <property type="match status" value="1"/>
</dbReference>
<dbReference type="InterPro" id="IPR043128">
    <property type="entry name" value="Rev_trsase/Diguanyl_cyclase"/>
</dbReference>
<dbReference type="GO" id="GO:0004519">
    <property type="term" value="F:endonuclease activity"/>
    <property type="evidence" value="ECO:0007669"/>
    <property type="project" value="UniProtKB-KW"/>
</dbReference>
<dbReference type="PROSITE" id="PS00141">
    <property type="entry name" value="ASP_PROTEASE"/>
    <property type="match status" value="1"/>
</dbReference>
<dbReference type="GO" id="GO:0006310">
    <property type="term" value="P:DNA recombination"/>
    <property type="evidence" value="ECO:0007669"/>
    <property type="project" value="UniProtKB-KW"/>
</dbReference>
<dbReference type="SUPFAM" id="SSF50630">
    <property type="entry name" value="Acid proteases"/>
    <property type="match status" value="1"/>
</dbReference>
<evidence type="ECO:0000256" key="6">
    <source>
        <dbReference type="ARBA" id="ARBA00022723"/>
    </source>
</evidence>
<gene>
    <name evidence="19" type="ORF">KK1_040129</name>
</gene>
<name>A0A151R8A5_CAJCA</name>
<dbReference type="InterPro" id="IPR043502">
    <property type="entry name" value="DNA/RNA_pol_sf"/>
</dbReference>
<dbReference type="InterPro" id="IPR036397">
    <property type="entry name" value="RNaseH_sf"/>
</dbReference>
<evidence type="ECO:0000259" key="17">
    <source>
        <dbReference type="PROSITE" id="PS50878"/>
    </source>
</evidence>
<evidence type="ECO:0000256" key="11">
    <source>
        <dbReference type="ARBA" id="ARBA00022908"/>
    </source>
</evidence>
<dbReference type="InterPro" id="IPR021109">
    <property type="entry name" value="Peptidase_aspartic_dom_sf"/>
</dbReference>
<evidence type="ECO:0000256" key="15">
    <source>
        <dbReference type="ARBA" id="ARBA00023172"/>
    </source>
</evidence>
<keyword evidence="13" id="KW-0239">DNA-directed DNA polymerase</keyword>
<dbReference type="GO" id="GO:0003887">
    <property type="term" value="F:DNA-directed DNA polymerase activity"/>
    <property type="evidence" value="ECO:0007669"/>
    <property type="project" value="UniProtKB-KW"/>
</dbReference>
<keyword evidence="8" id="KW-0255">Endonuclease</keyword>
<evidence type="ECO:0000256" key="4">
    <source>
        <dbReference type="ARBA" id="ARBA00022695"/>
    </source>
</evidence>
<evidence type="ECO:0000256" key="12">
    <source>
        <dbReference type="ARBA" id="ARBA00022918"/>
    </source>
</evidence>
<dbReference type="InterPro" id="IPR005162">
    <property type="entry name" value="Retrotrans_gag_dom"/>
</dbReference>
<dbReference type="GO" id="GO:0046872">
    <property type="term" value="F:metal ion binding"/>
    <property type="evidence" value="ECO:0007669"/>
    <property type="project" value="UniProtKB-KW"/>
</dbReference>
<dbReference type="Gene3D" id="3.30.420.10">
    <property type="entry name" value="Ribonuclease H-like superfamily/Ribonuclease H"/>
    <property type="match status" value="1"/>
</dbReference>
<evidence type="ECO:0000256" key="16">
    <source>
        <dbReference type="SAM" id="MobiDB-lite"/>
    </source>
</evidence>